<protein>
    <submittedName>
        <fullName evidence="1">Uncharacterized protein</fullName>
    </submittedName>
</protein>
<evidence type="ECO:0000313" key="1">
    <source>
        <dbReference type="EMBL" id="KAL2293167.1"/>
    </source>
</evidence>
<organism evidence="1 2">
    <name type="scientific">Diaporthe vaccinii</name>
    <dbReference type="NCBI Taxonomy" id="105482"/>
    <lineage>
        <taxon>Eukaryota</taxon>
        <taxon>Fungi</taxon>
        <taxon>Dikarya</taxon>
        <taxon>Ascomycota</taxon>
        <taxon>Pezizomycotina</taxon>
        <taxon>Sordariomycetes</taxon>
        <taxon>Sordariomycetidae</taxon>
        <taxon>Diaporthales</taxon>
        <taxon>Diaporthaceae</taxon>
        <taxon>Diaporthe</taxon>
        <taxon>Diaporthe eres species complex</taxon>
    </lineage>
</organism>
<proteinExistence type="predicted"/>
<dbReference type="Proteomes" id="UP001600888">
    <property type="component" value="Unassembled WGS sequence"/>
</dbReference>
<reference evidence="1 2" key="1">
    <citation type="submission" date="2024-03" db="EMBL/GenBank/DDBJ databases">
        <title>A high-quality draft genome sequence of Diaporthe vaccinii, a causative agent of upright dieback and viscid rot disease in cranberry plants.</title>
        <authorList>
            <person name="Sarrasin M."/>
            <person name="Lang B.F."/>
            <person name="Burger G."/>
        </authorList>
    </citation>
    <scope>NUCLEOTIDE SEQUENCE [LARGE SCALE GENOMIC DNA]</scope>
    <source>
        <strain evidence="1 2">IS7</strain>
    </source>
</reference>
<accession>A0ABR4FEP2</accession>
<name>A0ABR4FEP2_9PEZI</name>
<sequence>MTSCPKIEKDYFLPLMIMQREQNNWGCMSPMNATKAVNLPRDYRTNSSVPRLSRLESTGFSLSFVLHWRPCILCRSPRVGSNVAVIVIYCAEALLVPFNGLHECSADQFGEEQEVLQPLRSANALANSAMSSASVRGG</sequence>
<dbReference type="EMBL" id="JBAWTH010000001">
    <property type="protein sequence ID" value="KAL2293167.1"/>
    <property type="molecule type" value="Genomic_DNA"/>
</dbReference>
<gene>
    <name evidence="1" type="ORF">FJTKL_05149</name>
</gene>
<comment type="caution">
    <text evidence="1">The sequence shown here is derived from an EMBL/GenBank/DDBJ whole genome shotgun (WGS) entry which is preliminary data.</text>
</comment>
<evidence type="ECO:0000313" key="2">
    <source>
        <dbReference type="Proteomes" id="UP001600888"/>
    </source>
</evidence>
<keyword evidence="2" id="KW-1185">Reference proteome</keyword>